<reference evidence="1 2" key="1">
    <citation type="submission" date="2019-06" db="EMBL/GenBank/DDBJ databases">
        <title>Sequencing the genomes of 1000 actinobacteria strains.</title>
        <authorList>
            <person name="Klenk H.-P."/>
        </authorList>
    </citation>
    <scope>NUCLEOTIDE SEQUENCE [LARGE SCALE GENOMIC DNA]</scope>
    <source>
        <strain evidence="1 2">DSM 18082</strain>
    </source>
</reference>
<name>A0A542Z924_9MICO</name>
<accession>A0A542Z924</accession>
<dbReference type="AlphaFoldDB" id="A0A542Z924"/>
<gene>
    <name evidence="1" type="ORF">FB474_3576</name>
</gene>
<dbReference type="EMBL" id="VFOQ01000002">
    <property type="protein sequence ID" value="TQL56815.1"/>
    <property type="molecule type" value="Genomic_DNA"/>
</dbReference>
<organism evidence="1 2">
    <name type="scientific">Oryzihumus leptocrescens</name>
    <dbReference type="NCBI Taxonomy" id="297536"/>
    <lineage>
        <taxon>Bacteria</taxon>
        <taxon>Bacillati</taxon>
        <taxon>Actinomycetota</taxon>
        <taxon>Actinomycetes</taxon>
        <taxon>Micrococcales</taxon>
        <taxon>Intrasporangiaceae</taxon>
        <taxon>Oryzihumus</taxon>
    </lineage>
</organism>
<evidence type="ECO:0000313" key="1">
    <source>
        <dbReference type="EMBL" id="TQL56815.1"/>
    </source>
</evidence>
<proteinExistence type="predicted"/>
<comment type="caution">
    <text evidence="1">The sequence shown here is derived from an EMBL/GenBank/DDBJ whole genome shotgun (WGS) entry which is preliminary data.</text>
</comment>
<protein>
    <submittedName>
        <fullName evidence="1">Uncharacterized protein</fullName>
    </submittedName>
</protein>
<dbReference type="Proteomes" id="UP000319514">
    <property type="component" value="Unassembled WGS sequence"/>
</dbReference>
<evidence type="ECO:0000313" key="2">
    <source>
        <dbReference type="Proteomes" id="UP000319514"/>
    </source>
</evidence>
<keyword evidence="2" id="KW-1185">Reference proteome</keyword>
<sequence>MLVRESGLSSAFDIFGLGAMGTANAPKEVRCADCGHRWVRPSMSALQERADRNLARRFEELEARAEQLRRELPPRPDVRG</sequence>